<reference evidence="1 2" key="1">
    <citation type="journal article" date="2023" name="Sci. Data">
        <title>Genome assembly of the Korean intertidal mud-creeper Batillaria attramentaria.</title>
        <authorList>
            <person name="Patra A.K."/>
            <person name="Ho P.T."/>
            <person name="Jun S."/>
            <person name="Lee S.J."/>
            <person name="Kim Y."/>
            <person name="Won Y.J."/>
        </authorList>
    </citation>
    <scope>NUCLEOTIDE SEQUENCE [LARGE SCALE GENOMIC DNA]</scope>
    <source>
        <strain evidence="1">Wonlab-2016</strain>
    </source>
</reference>
<dbReference type="Proteomes" id="UP001519460">
    <property type="component" value="Unassembled WGS sequence"/>
</dbReference>
<name>A0ABD0JR64_9CAEN</name>
<protein>
    <submittedName>
        <fullName evidence="1">Uncharacterized protein</fullName>
    </submittedName>
</protein>
<gene>
    <name evidence="1" type="ORF">BaRGS_00031377</name>
</gene>
<evidence type="ECO:0000313" key="2">
    <source>
        <dbReference type="Proteomes" id="UP001519460"/>
    </source>
</evidence>
<feature type="non-terminal residue" evidence="1">
    <location>
        <position position="1"/>
    </location>
</feature>
<keyword evidence="2" id="KW-1185">Reference proteome</keyword>
<dbReference type="EMBL" id="JACVVK020000351">
    <property type="protein sequence ID" value="KAK7477401.1"/>
    <property type="molecule type" value="Genomic_DNA"/>
</dbReference>
<proteinExistence type="predicted"/>
<sequence length="88" mass="9817">PTGSDDKKLFGTIRFVSPGDKYEYGYVQRREHARPNSGEAVRIMSPRGPVYQTKPPGTVTGTPIDDIAMSAHFDFVYYCPIEGMGLFQ</sequence>
<evidence type="ECO:0000313" key="1">
    <source>
        <dbReference type="EMBL" id="KAK7477401.1"/>
    </source>
</evidence>
<dbReference type="AlphaFoldDB" id="A0ABD0JR64"/>
<comment type="caution">
    <text evidence="1">The sequence shown here is derived from an EMBL/GenBank/DDBJ whole genome shotgun (WGS) entry which is preliminary data.</text>
</comment>
<accession>A0ABD0JR64</accession>
<organism evidence="1 2">
    <name type="scientific">Batillaria attramentaria</name>
    <dbReference type="NCBI Taxonomy" id="370345"/>
    <lineage>
        <taxon>Eukaryota</taxon>
        <taxon>Metazoa</taxon>
        <taxon>Spiralia</taxon>
        <taxon>Lophotrochozoa</taxon>
        <taxon>Mollusca</taxon>
        <taxon>Gastropoda</taxon>
        <taxon>Caenogastropoda</taxon>
        <taxon>Sorbeoconcha</taxon>
        <taxon>Cerithioidea</taxon>
        <taxon>Batillariidae</taxon>
        <taxon>Batillaria</taxon>
    </lineage>
</organism>
<feature type="non-terminal residue" evidence="1">
    <location>
        <position position="88"/>
    </location>
</feature>